<keyword evidence="4 6" id="KW-1133">Transmembrane helix</keyword>
<dbReference type="PANTHER" id="PTHR23505:SF79">
    <property type="entry name" value="PROTEIN SPINSTER"/>
    <property type="match status" value="1"/>
</dbReference>
<evidence type="ECO:0000256" key="2">
    <source>
        <dbReference type="ARBA" id="ARBA00022448"/>
    </source>
</evidence>
<evidence type="ECO:0000313" key="8">
    <source>
        <dbReference type="EMBL" id="MBY8336794.1"/>
    </source>
</evidence>
<dbReference type="InterPro" id="IPR044770">
    <property type="entry name" value="MFS_spinster-like"/>
</dbReference>
<keyword evidence="2" id="KW-0813">Transport</keyword>
<dbReference type="SUPFAM" id="SSF103473">
    <property type="entry name" value="MFS general substrate transporter"/>
    <property type="match status" value="1"/>
</dbReference>
<dbReference type="PROSITE" id="PS50850">
    <property type="entry name" value="MFS"/>
    <property type="match status" value="1"/>
</dbReference>
<dbReference type="InterPro" id="IPR020846">
    <property type="entry name" value="MFS_dom"/>
</dbReference>
<dbReference type="InterPro" id="IPR036259">
    <property type="entry name" value="MFS_trans_sf"/>
</dbReference>
<feature type="transmembrane region" description="Helical" evidence="6">
    <location>
        <begin position="297"/>
        <end position="315"/>
    </location>
</feature>
<proteinExistence type="predicted"/>
<evidence type="ECO:0000256" key="5">
    <source>
        <dbReference type="ARBA" id="ARBA00023136"/>
    </source>
</evidence>
<feature type="transmembrane region" description="Helical" evidence="6">
    <location>
        <begin position="190"/>
        <end position="209"/>
    </location>
</feature>
<feature type="transmembrane region" description="Helical" evidence="6">
    <location>
        <begin position="256"/>
        <end position="277"/>
    </location>
</feature>
<gene>
    <name evidence="8" type="ORF">KYN89_07010</name>
</gene>
<dbReference type="InterPro" id="IPR011701">
    <property type="entry name" value="MFS"/>
</dbReference>
<evidence type="ECO:0000256" key="3">
    <source>
        <dbReference type="ARBA" id="ARBA00022692"/>
    </source>
</evidence>
<protein>
    <submittedName>
        <fullName evidence="8">MFS transporter</fullName>
    </submittedName>
</protein>
<feature type="transmembrane region" description="Helical" evidence="6">
    <location>
        <begin position="461"/>
        <end position="482"/>
    </location>
</feature>
<feature type="transmembrane region" description="Helical" evidence="6">
    <location>
        <begin position="368"/>
        <end position="391"/>
    </location>
</feature>
<dbReference type="PANTHER" id="PTHR23505">
    <property type="entry name" value="SPINSTER"/>
    <property type="match status" value="1"/>
</dbReference>
<feature type="transmembrane region" description="Helical" evidence="6">
    <location>
        <begin position="427"/>
        <end position="449"/>
    </location>
</feature>
<dbReference type="Pfam" id="PF07690">
    <property type="entry name" value="MFS_1"/>
    <property type="match status" value="1"/>
</dbReference>
<feature type="transmembrane region" description="Helical" evidence="6">
    <location>
        <begin position="148"/>
        <end position="170"/>
    </location>
</feature>
<feature type="transmembrane region" description="Helical" evidence="6">
    <location>
        <begin position="327"/>
        <end position="348"/>
    </location>
</feature>
<comment type="caution">
    <text evidence="8">The sequence shown here is derived from an EMBL/GenBank/DDBJ whole genome shotgun (WGS) entry which is preliminary data.</text>
</comment>
<comment type="subcellular location">
    <subcellularLocation>
        <location evidence="1">Membrane</location>
        <topology evidence="1">Multi-pass membrane protein</topology>
    </subcellularLocation>
</comment>
<evidence type="ECO:0000313" key="9">
    <source>
        <dbReference type="Proteomes" id="UP000759298"/>
    </source>
</evidence>
<feature type="transmembrane region" description="Helical" evidence="6">
    <location>
        <begin position="403"/>
        <end position="421"/>
    </location>
</feature>
<feature type="domain" description="Major facilitator superfamily (MFS) profile" evidence="7">
    <location>
        <begin position="22"/>
        <end position="523"/>
    </location>
</feature>
<keyword evidence="5 6" id="KW-0472">Membrane</keyword>
<dbReference type="CDD" id="cd17328">
    <property type="entry name" value="MFS_spinster_like"/>
    <property type="match status" value="1"/>
</dbReference>
<dbReference type="RefSeq" id="WP_222824426.1">
    <property type="nucleotide sequence ID" value="NZ_JAHWXP010000002.1"/>
</dbReference>
<feature type="transmembrane region" description="Helical" evidence="6">
    <location>
        <begin position="87"/>
        <end position="107"/>
    </location>
</feature>
<dbReference type="Proteomes" id="UP000759298">
    <property type="component" value="Unassembled WGS sequence"/>
</dbReference>
<keyword evidence="3 6" id="KW-0812">Transmembrane</keyword>
<feature type="transmembrane region" description="Helical" evidence="6">
    <location>
        <begin position="494"/>
        <end position="516"/>
    </location>
</feature>
<reference evidence="8 9" key="1">
    <citation type="submission" date="2021-07" db="EMBL/GenBank/DDBJ databases">
        <title>Alteriqipengyuania abyssalis NZ-12B nov, sp.nov isolated from deep sea sponge in pacific ocean.</title>
        <authorList>
            <person name="Tareen S."/>
            <person name="Wink J."/>
        </authorList>
    </citation>
    <scope>NUCLEOTIDE SEQUENCE [LARGE SCALE GENOMIC DNA]</scope>
    <source>
        <strain evidence="8 9">NZ-12B</strain>
    </source>
</reference>
<accession>A0ABS7PCM5</accession>
<evidence type="ECO:0000256" key="6">
    <source>
        <dbReference type="SAM" id="Phobius"/>
    </source>
</evidence>
<name>A0ABS7PCM5_9SPHN</name>
<feature type="transmembrane region" description="Helical" evidence="6">
    <location>
        <begin position="56"/>
        <end position="75"/>
    </location>
</feature>
<evidence type="ECO:0000259" key="7">
    <source>
        <dbReference type="PROSITE" id="PS50850"/>
    </source>
</evidence>
<evidence type="ECO:0000256" key="1">
    <source>
        <dbReference type="ARBA" id="ARBA00004141"/>
    </source>
</evidence>
<dbReference type="EMBL" id="JAHWXP010000002">
    <property type="protein sequence ID" value="MBY8336794.1"/>
    <property type="molecule type" value="Genomic_DNA"/>
</dbReference>
<dbReference type="Gene3D" id="1.20.1250.20">
    <property type="entry name" value="MFS general substrate transporter like domains"/>
    <property type="match status" value="2"/>
</dbReference>
<evidence type="ECO:0000256" key="4">
    <source>
        <dbReference type="ARBA" id="ARBA00022989"/>
    </source>
</evidence>
<keyword evidence="9" id="KW-1185">Reference proteome</keyword>
<sequence>MDATDKPASAPDAKVPAYSWYALSVLVLVYVLNFVDRQILSILANDIKADLGVDDAFLGFLYGTAFAIFYALFGIPLGKLADSWHRVRLMTIGLGLWSLMTAASGFAKNAAMLSGARVGVGIGEATASPSAYSLISDWFPARLRATALAIYSSGLYVGGGISLVIGALVVENWNAAYPNGGPLGLAGWQAAFIAVGLPGLLLAIWVFTLKEPVRGLIDGMPSEPVEKPWRGFVEELLQIIPPFTILGAARRSPTALAINLVGLVGFFTAAWLITLLAETGQGFIMGGMGFDLAISDQWFLLAVGYYAIFSWASALRSRDPQTFALTWGSPAFLCTILGYGTVAFISYATSYWGAPYGERVFEISKSELGLLLGAPAAVTGFLGVIAGGRMADWLFTKLPGGRLYVVLFGLLAPVPVVWVMFTTDSKALFLVLAAVAQLFASSALGAAAATSQSLVLPRMRGVATATFFLATTLVGLALGPYLAGLVSSKADGDLGLGMLSTLWVAPIGLVLLVAALKLVPAAQERVLAAGQSEA</sequence>
<organism evidence="8 9">
    <name type="scientific">Alteriqipengyuania abyssalis</name>
    <dbReference type="NCBI Taxonomy" id="2860200"/>
    <lineage>
        <taxon>Bacteria</taxon>
        <taxon>Pseudomonadati</taxon>
        <taxon>Pseudomonadota</taxon>
        <taxon>Alphaproteobacteria</taxon>
        <taxon>Sphingomonadales</taxon>
        <taxon>Erythrobacteraceae</taxon>
        <taxon>Alteriqipengyuania</taxon>
    </lineage>
</organism>
<feature type="transmembrane region" description="Helical" evidence="6">
    <location>
        <begin position="18"/>
        <end position="35"/>
    </location>
</feature>